<evidence type="ECO:0000313" key="7">
    <source>
        <dbReference type="Proteomes" id="UP000199493"/>
    </source>
</evidence>
<feature type="transmembrane region" description="Helical" evidence="1">
    <location>
        <begin position="97"/>
        <end position="118"/>
    </location>
</feature>
<keyword evidence="1" id="KW-1133">Transmembrane helix</keyword>
<evidence type="ECO:0000313" key="9">
    <source>
        <dbReference type="Proteomes" id="UP000503197"/>
    </source>
</evidence>
<dbReference type="Proteomes" id="UP000501053">
    <property type="component" value="Chromosome"/>
</dbReference>
<protein>
    <recommendedName>
        <fullName evidence="10">Transmembrane protein</fullName>
    </recommendedName>
</protein>
<gene>
    <name evidence="3" type="ORF">HMEPL2_06180</name>
    <name evidence="2" type="ORF">HMSLTHF_17760</name>
    <name evidence="4" type="ORF">SAMN04490369_101631</name>
    <name evidence="5" type="ORF">SAMN05878438_1484</name>
</gene>
<accession>A0A1H8HPS1</accession>
<evidence type="ECO:0000313" key="6">
    <source>
        <dbReference type="Proteomes" id="UP000185024"/>
    </source>
</evidence>
<dbReference type="EMBL" id="FODB01000016">
    <property type="protein sequence ID" value="SEN57995.1"/>
    <property type="molecule type" value="Genomic_DNA"/>
</dbReference>
<sequence length="122" mass="13518">MQQTVYSPKRVSVAVGLCIVMLAALPRYMVGGHETRQTLLLMALVLVAGAAAFQWRMLSQEARQALPALIKRLAIMLVLGALVMGAWHAMFTDWISWQVFISHAATCGLLLHAVSLWWSARE</sequence>
<evidence type="ECO:0000313" key="8">
    <source>
        <dbReference type="Proteomes" id="UP000501053"/>
    </source>
</evidence>
<dbReference type="EMBL" id="AP022821">
    <property type="protein sequence ID" value="BCA92001.1"/>
    <property type="molecule type" value="Genomic_DNA"/>
</dbReference>
<dbReference type="EMBL" id="FSQX01000001">
    <property type="protein sequence ID" value="SIN64277.1"/>
    <property type="molecule type" value="Genomic_DNA"/>
</dbReference>
<reference evidence="4 7" key="1">
    <citation type="submission" date="2016-10" db="EMBL/GenBank/DDBJ databases">
        <authorList>
            <person name="de Groot N.N."/>
        </authorList>
    </citation>
    <scope>NUCLEOTIDE SEQUENCE [LARGE SCALE GENOMIC DNA]</scope>
    <source>
        <strain evidence="4 7">558</strain>
    </source>
</reference>
<reference evidence="2 9" key="3">
    <citation type="submission" date="2020-02" db="EMBL/GenBank/DDBJ databases">
        <title>Complete Genome Sequence of Halomonas meridiana strain BAA-801, Isolated from Deep Sea Thermal Vent.</title>
        <authorList>
            <person name="Takahashi Y."/>
            <person name="Takahashi H."/>
            <person name="Galipon J."/>
            <person name="Arakawa K."/>
        </authorList>
    </citation>
    <scope>NUCLEOTIDE SEQUENCE [LARGE SCALE GENOMIC DNA]</scope>
    <source>
        <strain evidence="2 9">Slthf1</strain>
    </source>
</reference>
<proteinExistence type="predicted"/>
<dbReference type="Proteomes" id="UP000185024">
    <property type="component" value="Unassembled WGS sequence"/>
</dbReference>
<organism evidence="5 6">
    <name type="scientific">Vreelandella aquamarina</name>
    <dbReference type="NCBI Taxonomy" id="77097"/>
    <lineage>
        <taxon>Bacteria</taxon>
        <taxon>Pseudomonadati</taxon>
        <taxon>Pseudomonadota</taxon>
        <taxon>Gammaproteobacteria</taxon>
        <taxon>Oceanospirillales</taxon>
        <taxon>Halomonadaceae</taxon>
        <taxon>Vreelandella</taxon>
    </lineage>
</organism>
<dbReference type="GeneID" id="97277268"/>
<dbReference type="STRING" id="77097.SAMN04490369_101631"/>
<evidence type="ECO:0008006" key="10">
    <source>
        <dbReference type="Google" id="ProtNLM"/>
    </source>
</evidence>
<dbReference type="Proteomes" id="UP000199493">
    <property type="component" value="Unassembled WGS sequence"/>
</dbReference>
<reference evidence="5 6" key="2">
    <citation type="submission" date="2016-11" db="EMBL/GenBank/DDBJ databases">
        <authorList>
            <person name="Jaros S."/>
            <person name="Januszkiewicz K."/>
            <person name="Wedrychowicz H."/>
        </authorList>
    </citation>
    <scope>NUCLEOTIDE SEQUENCE [LARGE SCALE GENOMIC DNA]</scope>
    <source>
        <strain evidence="5 6">ACAM 239</strain>
    </source>
</reference>
<dbReference type="RefSeq" id="WP_044629426.1">
    <property type="nucleotide sequence ID" value="NZ_AP022821.1"/>
</dbReference>
<dbReference type="AlphaFoldDB" id="A0A0D7V0Q3"/>
<feature type="transmembrane region" description="Helical" evidence="1">
    <location>
        <begin position="73"/>
        <end position="91"/>
    </location>
</feature>
<reference evidence="3 8" key="4">
    <citation type="submission" date="2020-03" db="EMBL/GenBank/DDBJ databases">
        <title>Complete Genome Sequence of Halomonas meridiana strain Eplume2, isolated from hydrothermal-plume in the north east Pacific Ocean.</title>
        <authorList>
            <person name="Kurihara Y."/>
            <person name="Kawai S."/>
            <person name="Sakai A."/>
            <person name="Galipon J."/>
            <person name="Arakawa K."/>
        </authorList>
    </citation>
    <scope>NUCLEOTIDE SEQUENCE [LARGE SCALE GENOMIC DNA]</scope>
    <source>
        <strain evidence="3 8">Eplume2</strain>
    </source>
</reference>
<evidence type="ECO:0000313" key="2">
    <source>
        <dbReference type="EMBL" id="BCA92001.1"/>
    </source>
</evidence>
<evidence type="ECO:0000313" key="3">
    <source>
        <dbReference type="EMBL" id="BCB70267.1"/>
    </source>
</evidence>
<feature type="transmembrane region" description="Helical" evidence="1">
    <location>
        <begin position="36"/>
        <end position="53"/>
    </location>
</feature>
<keyword evidence="1" id="KW-0812">Transmembrane</keyword>
<evidence type="ECO:0000313" key="5">
    <source>
        <dbReference type="EMBL" id="SIN64277.1"/>
    </source>
</evidence>
<dbReference type="EMBL" id="AP022869">
    <property type="protein sequence ID" value="BCB70267.1"/>
    <property type="molecule type" value="Genomic_DNA"/>
</dbReference>
<evidence type="ECO:0000256" key="1">
    <source>
        <dbReference type="SAM" id="Phobius"/>
    </source>
</evidence>
<accession>A0A0D7V0Q3</accession>
<evidence type="ECO:0000313" key="4">
    <source>
        <dbReference type="EMBL" id="SEN57995.1"/>
    </source>
</evidence>
<name>A0A0D7V0Q3_9GAMM</name>
<dbReference type="OrthoDB" id="6182972at2"/>
<dbReference type="PATRIC" id="fig|29570.3.peg.788"/>
<keyword evidence="8" id="KW-1185">Reference proteome</keyword>
<keyword evidence="1" id="KW-0472">Membrane</keyword>
<feature type="transmembrane region" description="Helical" evidence="1">
    <location>
        <begin position="12"/>
        <end position="30"/>
    </location>
</feature>
<dbReference type="Proteomes" id="UP000503197">
    <property type="component" value="Chromosome"/>
</dbReference>